<dbReference type="InterPro" id="IPR025549">
    <property type="entry name" value="YjzC"/>
</dbReference>
<evidence type="ECO:0000313" key="2">
    <source>
        <dbReference type="EMBL" id="GAA0398858.1"/>
    </source>
</evidence>
<feature type="region of interest" description="Disordered" evidence="1">
    <location>
        <begin position="42"/>
        <end position="65"/>
    </location>
</feature>
<dbReference type="EMBL" id="BAAACX010000015">
    <property type="protein sequence ID" value="GAA0398858.1"/>
    <property type="molecule type" value="Genomic_DNA"/>
</dbReference>
<comment type="caution">
    <text evidence="2">The sequence shown here is derived from an EMBL/GenBank/DDBJ whole genome shotgun (WGS) entry which is preliminary data.</text>
</comment>
<evidence type="ECO:0000256" key="1">
    <source>
        <dbReference type="SAM" id="MobiDB-lite"/>
    </source>
</evidence>
<gene>
    <name evidence="2" type="ORF">GCM10008933_31840</name>
</gene>
<dbReference type="Pfam" id="PF14168">
    <property type="entry name" value="YjzC"/>
    <property type="match status" value="1"/>
</dbReference>
<dbReference type="RefSeq" id="WP_309156769.1">
    <property type="nucleotide sequence ID" value="NZ_BAAACX010000015.1"/>
</dbReference>
<keyword evidence="3" id="KW-1185">Reference proteome</keyword>
<proteinExistence type="predicted"/>
<reference evidence="2 3" key="1">
    <citation type="journal article" date="2019" name="Int. J. Syst. Evol. Microbiol.">
        <title>The Global Catalogue of Microorganisms (GCM) 10K type strain sequencing project: providing services to taxonomists for standard genome sequencing and annotation.</title>
        <authorList>
            <consortium name="The Broad Institute Genomics Platform"/>
            <consortium name="The Broad Institute Genome Sequencing Center for Infectious Disease"/>
            <person name="Wu L."/>
            <person name="Ma J."/>
        </authorList>
    </citation>
    <scope>NUCLEOTIDE SEQUENCE [LARGE SCALE GENOMIC DNA]</scope>
    <source>
        <strain evidence="2 3">JCM 12774</strain>
    </source>
</reference>
<protein>
    <submittedName>
        <fullName evidence="2">YjzC family protein</fullName>
    </submittedName>
</protein>
<name>A0ABN0YLE3_9BACL</name>
<evidence type="ECO:0000313" key="3">
    <source>
        <dbReference type="Proteomes" id="UP001500340"/>
    </source>
</evidence>
<organism evidence="2 3">
    <name type="scientific">Paenibacillus motobuensis</name>
    <dbReference type="NCBI Taxonomy" id="295324"/>
    <lineage>
        <taxon>Bacteria</taxon>
        <taxon>Bacillati</taxon>
        <taxon>Bacillota</taxon>
        <taxon>Bacilli</taxon>
        <taxon>Bacillales</taxon>
        <taxon>Paenibacillaceae</taxon>
        <taxon>Paenibacillus</taxon>
    </lineage>
</organism>
<sequence>MGERTEYEEGDKAPNPGVYMEVGEARSFHTQIKDPMRITMEKGDTFPETSNKNRKWKKVEKARVH</sequence>
<accession>A0ABN0YLE3</accession>
<dbReference type="Proteomes" id="UP001500340">
    <property type="component" value="Unassembled WGS sequence"/>
</dbReference>